<feature type="chain" id="PRO_5043552413" evidence="1">
    <location>
        <begin position="19"/>
        <end position="90"/>
    </location>
</feature>
<proteinExistence type="predicted"/>
<evidence type="ECO:0000313" key="2">
    <source>
        <dbReference type="EMBL" id="KAJ8459356.1"/>
    </source>
</evidence>
<dbReference type="Proteomes" id="UP001222027">
    <property type="component" value="Unassembled WGS sequence"/>
</dbReference>
<dbReference type="AlphaFoldDB" id="A0AAV8NZZ5"/>
<accession>A0AAV8NZZ5</accession>
<reference evidence="2 3" key="1">
    <citation type="submission" date="2022-12" db="EMBL/GenBank/DDBJ databases">
        <title>Chromosome-scale assembly of the Ensete ventricosum genome.</title>
        <authorList>
            <person name="Dussert Y."/>
            <person name="Stocks J."/>
            <person name="Wendawek A."/>
            <person name="Woldeyes F."/>
            <person name="Nichols R.A."/>
            <person name="Borrell J.S."/>
        </authorList>
    </citation>
    <scope>NUCLEOTIDE SEQUENCE [LARGE SCALE GENOMIC DNA]</scope>
    <source>
        <strain evidence="3">cv. Maze</strain>
        <tissue evidence="2">Seeds</tissue>
    </source>
</reference>
<dbReference type="EMBL" id="JAQQAF010000009">
    <property type="protein sequence ID" value="KAJ8459356.1"/>
    <property type="molecule type" value="Genomic_DNA"/>
</dbReference>
<organism evidence="2 3">
    <name type="scientific">Ensete ventricosum</name>
    <name type="common">Abyssinian banana</name>
    <name type="synonym">Musa ensete</name>
    <dbReference type="NCBI Taxonomy" id="4639"/>
    <lineage>
        <taxon>Eukaryota</taxon>
        <taxon>Viridiplantae</taxon>
        <taxon>Streptophyta</taxon>
        <taxon>Embryophyta</taxon>
        <taxon>Tracheophyta</taxon>
        <taxon>Spermatophyta</taxon>
        <taxon>Magnoliopsida</taxon>
        <taxon>Liliopsida</taxon>
        <taxon>Zingiberales</taxon>
        <taxon>Musaceae</taxon>
        <taxon>Ensete</taxon>
    </lineage>
</organism>
<comment type="caution">
    <text evidence="2">The sequence shown here is derived from an EMBL/GenBank/DDBJ whole genome shotgun (WGS) entry which is preliminary data.</text>
</comment>
<gene>
    <name evidence="2" type="ORF">OPV22_032282</name>
</gene>
<evidence type="ECO:0000256" key="1">
    <source>
        <dbReference type="SAM" id="SignalP"/>
    </source>
</evidence>
<sequence>MALRLPIAAAWLVPLALAIVVEQVATVGLSIGGGGGGREEPRDTVVIRRRVDRQDLRPVFGIPFHGWVFSVFEDGIIAPFTYRAGQRRLQ</sequence>
<keyword evidence="1" id="KW-0732">Signal</keyword>
<feature type="signal peptide" evidence="1">
    <location>
        <begin position="1"/>
        <end position="18"/>
    </location>
</feature>
<protein>
    <submittedName>
        <fullName evidence="2">Uncharacterized protein</fullName>
    </submittedName>
</protein>
<name>A0AAV8NZZ5_ENSVE</name>
<evidence type="ECO:0000313" key="3">
    <source>
        <dbReference type="Proteomes" id="UP001222027"/>
    </source>
</evidence>
<keyword evidence="3" id="KW-1185">Reference proteome</keyword>